<evidence type="ECO:0000256" key="4">
    <source>
        <dbReference type="ARBA" id="ARBA00022691"/>
    </source>
</evidence>
<keyword evidence="4" id="KW-0949">S-adenosyl-L-methionine</keyword>
<dbReference type="STRING" id="988801.SAMN05216522_110146"/>
<evidence type="ECO:0000256" key="3">
    <source>
        <dbReference type="ARBA" id="ARBA00022679"/>
    </source>
</evidence>
<dbReference type="PROSITE" id="PS00092">
    <property type="entry name" value="N6_MTASE"/>
    <property type="match status" value="1"/>
</dbReference>
<dbReference type="GO" id="GO:0009007">
    <property type="term" value="F:site-specific DNA-methyltransferase (adenine-specific) activity"/>
    <property type="evidence" value="ECO:0007669"/>
    <property type="project" value="UniProtKB-EC"/>
</dbReference>
<dbReference type="EC" id="2.1.1.72" evidence="1"/>
<proteinExistence type="predicted"/>
<evidence type="ECO:0000313" key="6">
    <source>
        <dbReference type="EMBL" id="SER05710.1"/>
    </source>
</evidence>
<dbReference type="AlphaFoldDB" id="A0A1H9L2X0"/>
<dbReference type="Proteomes" id="UP000242515">
    <property type="component" value="Unassembled WGS sequence"/>
</dbReference>
<dbReference type="Pfam" id="PF02086">
    <property type="entry name" value="MethyltransfD12"/>
    <property type="match status" value="2"/>
</dbReference>
<name>A0A1H9L2X0_9GAMM</name>
<sequence length="446" mass="50542">MQEKTKSIYYLGGKGAFTSEIKKVIDEITIKKNGRICDLFSGSGVVGHYLSRTNPVTTVDIQEYSRVLSSAYFNLSFVDFDKIELMLESILSSELFNHLYKYLNALIQYEIKAIEKSKFGDFEDLLKIIEGVPLIANEEGSDLHTVYNLLKTDCQFGLLSSGIDLAKHTTTLRYFGGIYFSYYQSLILDMILGLSEKVNDNEKDFVVSLALCSASTLVNTIGKQFAQPLRPRNKDGSVKKNIHTLVSKDRILDPIKIAINWLNKYRSYTLSGMNSNSKALRMDYLSAIKNYGDQFSVVYADPPYTRDHYSRFYHVLETMALRDEPQISVTTRAGKVSLSRGIYREIRHQSPFCIRSKAIPAFEDLFCACSDNGLPLVLSYSPHEEGDGTHPRVVSTKNIIESASAYFNDITVIPVDGITHNKFNKRELELDKRHTAEILIKCDRPK</sequence>
<evidence type="ECO:0000256" key="5">
    <source>
        <dbReference type="ARBA" id="ARBA00047942"/>
    </source>
</evidence>
<dbReference type="GO" id="GO:0032259">
    <property type="term" value="P:methylation"/>
    <property type="evidence" value="ECO:0007669"/>
    <property type="project" value="UniProtKB-KW"/>
</dbReference>
<reference evidence="7" key="1">
    <citation type="submission" date="2016-10" db="EMBL/GenBank/DDBJ databases">
        <authorList>
            <person name="Varghese N."/>
            <person name="Submissions S."/>
        </authorList>
    </citation>
    <scope>NUCLEOTIDE SEQUENCE [LARGE SCALE GENOMIC DNA]</scope>
    <source>
        <strain evidence="7">8N4</strain>
    </source>
</reference>
<evidence type="ECO:0000256" key="2">
    <source>
        <dbReference type="ARBA" id="ARBA00022603"/>
    </source>
</evidence>
<dbReference type="InterPro" id="IPR029063">
    <property type="entry name" value="SAM-dependent_MTases_sf"/>
</dbReference>
<protein>
    <recommendedName>
        <fullName evidence="1">site-specific DNA-methyltransferase (adenine-specific)</fullName>
        <ecNumber evidence="1">2.1.1.72</ecNumber>
    </recommendedName>
</protein>
<accession>A0A1H9L2X0</accession>
<keyword evidence="3" id="KW-0808">Transferase</keyword>
<dbReference type="RefSeq" id="WP_092677362.1">
    <property type="nucleotide sequence ID" value="NZ_FOGC01000010.1"/>
</dbReference>
<keyword evidence="2 6" id="KW-0489">Methyltransferase</keyword>
<dbReference type="GO" id="GO:0003676">
    <property type="term" value="F:nucleic acid binding"/>
    <property type="evidence" value="ECO:0007669"/>
    <property type="project" value="InterPro"/>
</dbReference>
<dbReference type="GO" id="GO:0009307">
    <property type="term" value="P:DNA restriction-modification system"/>
    <property type="evidence" value="ECO:0007669"/>
    <property type="project" value="InterPro"/>
</dbReference>
<gene>
    <name evidence="6" type="ORF">SAMN05216522_110146</name>
</gene>
<evidence type="ECO:0000313" key="7">
    <source>
        <dbReference type="Proteomes" id="UP000242515"/>
    </source>
</evidence>
<organism evidence="6 7">
    <name type="scientific">Rosenbergiella nectarea</name>
    <dbReference type="NCBI Taxonomy" id="988801"/>
    <lineage>
        <taxon>Bacteria</taxon>
        <taxon>Pseudomonadati</taxon>
        <taxon>Pseudomonadota</taxon>
        <taxon>Gammaproteobacteria</taxon>
        <taxon>Enterobacterales</taxon>
        <taxon>Erwiniaceae</taxon>
        <taxon>Rosenbergiella</taxon>
    </lineage>
</organism>
<dbReference type="InterPro" id="IPR002052">
    <property type="entry name" value="DNA_methylase_N6_adenine_CS"/>
</dbReference>
<dbReference type="OrthoDB" id="9805629at2"/>
<keyword evidence="7" id="KW-1185">Reference proteome</keyword>
<evidence type="ECO:0000256" key="1">
    <source>
        <dbReference type="ARBA" id="ARBA00011900"/>
    </source>
</evidence>
<dbReference type="InterPro" id="IPR012327">
    <property type="entry name" value="MeTrfase_D12"/>
</dbReference>
<dbReference type="SUPFAM" id="SSF53335">
    <property type="entry name" value="S-adenosyl-L-methionine-dependent methyltransferases"/>
    <property type="match status" value="1"/>
</dbReference>
<comment type="catalytic activity">
    <reaction evidence="5">
        <text>a 2'-deoxyadenosine in DNA + S-adenosyl-L-methionine = an N(6)-methyl-2'-deoxyadenosine in DNA + S-adenosyl-L-homocysteine + H(+)</text>
        <dbReference type="Rhea" id="RHEA:15197"/>
        <dbReference type="Rhea" id="RHEA-COMP:12418"/>
        <dbReference type="Rhea" id="RHEA-COMP:12419"/>
        <dbReference type="ChEBI" id="CHEBI:15378"/>
        <dbReference type="ChEBI" id="CHEBI:57856"/>
        <dbReference type="ChEBI" id="CHEBI:59789"/>
        <dbReference type="ChEBI" id="CHEBI:90615"/>
        <dbReference type="ChEBI" id="CHEBI:90616"/>
        <dbReference type="EC" id="2.1.1.72"/>
    </reaction>
</comment>
<dbReference type="EMBL" id="FOGC01000010">
    <property type="protein sequence ID" value="SER05710.1"/>
    <property type="molecule type" value="Genomic_DNA"/>
</dbReference>